<dbReference type="AlphaFoldDB" id="A0A336M880"/>
<dbReference type="InterPro" id="IPR019319">
    <property type="entry name" value="Plg-R(KT)"/>
</dbReference>
<feature type="transmembrane region" description="Helical" evidence="1">
    <location>
        <begin position="54"/>
        <end position="73"/>
    </location>
</feature>
<evidence type="ECO:0000313" key="2">
    <source>
        <dbReference type="EMBL" id="SSX24577.1"/>
    </source>
</evidence>
<dbReference type="Pfam" id="PF10166">
    <property type="entry name" value="DUF2368"/>
    <property type="match status" value="1"/>
</dbReference>
<keyword evidence="1" id="KW-0472">Membrane</keyword>
<keyword evidence="1" id="KW-1133">Transmembrane helix</keyword>
<proteinExistence type="predicted"/>
<dbReference type="PANTHER" id="PTHR13411">
    <property type="entry name" value="PLASMINOGEN RECEPTOR (KT)"/>
    <property type="match status" value="1"/>
</dbReference>
<dbReference type="OMA" id="MGYYTDW"/>
<sequence>MGSIFSTPSFHETFRKNQEYISEMNRIKMERWIQMHYMIKQREMAKEIAKNRELFFWLSAFYAVTSTGIISRFRRMKRPAILTPLVPMTFVLGYYADLAYGTKLNRINAEAEMIMNHEEELLEWPSGIPTVSEIDQARIETDERVFLHPQ</sequence>
<name>A0A336M880_CULSO</name>
<gene>
    <name evidence="2" type="primary">CSON010997</name>
</gene>
<accession>A0A336M880</accession>
<keyword evidence="1" id="KW-0812">Transmembrane</keyword>
<reference evidence="2" key="1">
    <citation type="submission" date="2018-07" db="EMBL/GenBank/DDBJ databases">
        <authorList>
            <person name="Quirk P.G."/>
            <person name="Krulwich T.A."/>
        </authorList>
    </citation>
    <scope>NUCLEOTIDE SEQUENCE</scope>
</reference>
<dbReference type="EMBL" id="UFQT01000461">
    <property type="protein sequence ID" value="SSX24577.1"/>
    <property type="molecule type" value="Genomic_DNA"/>
</dbReference>
<protein>
    <submittedName>
        <fullName evidence="2">CSON010997 protein</fullName>
    </submittedName>
</protein>
<organism evidence="2">
    <name type="scientific">Culicoides sonorensis</name>
    <name type="common">Biting midge</name>
    <dbReference type="NCBI Taxonomy" id="179676"/>
    <lineage>
        <taxon>Eukaryota</taxon>
        <taxon>Metazoa</taxon>
        <taxon>Ecdysozoa</taxon>
        <taxon>Arthropoda</taxon>
        <taxon>Hexapoda</taxon>
        <taxon>Insecta</taxon>
        <taxon>Pterygota</taxon>
        <taxon>Neoptera</taxon>
        <taxon>Endopterygota</taxon>
        <taxon>Diptera</taxon>
        <taxon>Nematocera</taxon>
        <taxon>Chironomoidea</taxon>
        <taxon>Ceratopogonidae</taxon>
        <taxon>Ceratopogoninae</taxon>
        <taxon>Culicoides</taxon>
        <taxon>Monoculicoides</taxon>
    </lineage>
</organism>
<dbReference type="PANTHER" id="PTHR13411:SF6">
    <property type="entry name" value="PLASMINOGEN RECEPTOR (KT)"/>
    <property type="match status" value="1"/>
</dbReference>
<dbReference type="GO" id="GO:0005886">
    <property type="term" value="C:plasma membrane"/>
    <property type="evidence" value="ECO:0007669"/>
    <property type="project" value="InterPro"/>
</dbReference>
<evidence type="ECO:0000256" key="1">
    <source>
        <dbReference type="SAM" id="Phobius"/>
    </source>
</evidence>
<dbReference type="VEuPathDB" id="VectorBase:CSON010997"/>